<dbReference type="InterPro" id="IPR010432">
    <property type="entry name" value="RDD"/>
</dbReference>
<name>A0A411HMV4_9GAMM</name>
<keyword evidence="2" id="KW-1003">Cell membrane</keyword>
<feature type="transmembrane region" description="Helical" evidence="6">
    <location>
        <begin position="48"/>
        <end position="66"/>
    </location>
</feature>
<protein>
    <submittedName>
        <fullName evidence="8">RDD family protein</fullName>
    </submittedName>
</protein>
<evidence type="ECO:0000256" key="3">
    <source>
        <dbReference type="ARBA" id="ARBA00022692"/>
    </source>
</evidence>
<feature type="domain" description="RDD" evidence="7">
    <location>
        <begin position="8"/>
        <end position="131"/>
    </location>
</feature>
<dbReference type="EMBL" id="CP035704">
    <property type="protein sequence ID" value="QBB71809.1"/>
    <property type="molecule type" value="Genomic_DNA"/>
</dbReference>
<gene>
    <name evidence="8" type="ORF">ELE36_16405</name>
</gene>
<evidence type="ECO:0000256" key="1">
    <source>
        <dbReference type="ARBA" id="ARBA00004651"/>
    </source>
</evidence>
<dbReference type="PANTHER" id="PTHR36115:SF10">
    <property type="entry name" value="RDD DOMAIN-CONTAINING PROTEIN"/>
    <property type="match status" value="1"/>
</dbReference>
<dbReference type="AlphaFoldDB" id="A0A411HMV4"/>
<dbReference type="RefSeq" id="WP_129835180.1">
    <property type="nucleotide sequence ID" value="NZ_CP035704.1"/>
</dbReference>
<dbReference type="InterPro" id="IPR051791">
    <property type="entry name" value="Pra-immunoreactive"/>
</dbReference>
<comment type="subcellular location">
    <subcellularLocation>
        <location evidence="1">Cell membrane</location>
        <topology evidence="1">Multi-pass membrane protein</topology>
    </subcellularLocation>
</comment>
<proteinExistence type="predicted"/>
<evidence type="ECO:0000313" key="8">
    <source>
        <dbReference type="EMBL" id="QBB71809.1"/>
    </source>
</evidence>
<evidence type="ECO:0000256" key="4">
    <source>
        <dbReference type="ARBA" id="ARBA00022989"/>
    </source>
</evidence>
<dbReference type="Proteomes" id="UP000291562">
    <property type="component" value="Chromosome"/>
</dbReference>
<evidence type="ECO:0000259" key="7">
    <source>
        <dbReference type="Pfam" id="PF06271"/>
    </source>
</evidence>
<keyword evidence="5 6" id="KW-0472">Membrane</keyword>
<feature type="transmembrane region" description="Helical" evidence="6">
    <location>
        <begin position="21"/>
        <end position="42"/>
    </location>
</feature>
<organism evidence="8 9">
    <name type="scientific">Pseudolysobacter antarcticus</name>
    <dbReference type="NCBI Taxonomy" id="2511995"/>
    <lineage>
        <taxon>Bacteria</taxon>
        <taxon>Pseudomonadati</taxon>
        <taxon>Pseudomonadota</taxon>
        <taxon>Gammaproteobacteria</taxon>
        <taxon>Lysobacterales</taxon>
        <taxon>Rhodanobacteraceae</taxon>
        <taxon>Pseudolysobacter</taxon>
    </lineage>
</organism>
<dbReference type="KEGG" id="xbc:ELE36_16405"/>
<dbReference type="PANTHER" id="PTHR36115">
    <property type="entry name" value="PROLINE-RICH ANTIGEN HOMOLOG-RELATED"/>
    <property type="match status" value="1"/>
</dbReference>
<reference evidence="8 9" key="1">
    <citation type="submission" date="2019-01" db="EMBL/GenBank/DDBJ databases">
        <title>Pseudolysobacter antarctica gen. nov., sp. nov., isolated from Fildes Peninsula, Antarctica.</title>
        <authorList>
            <person name="Wei Z."/>
            <person name="Peng F."/>
        </authorList>
    </citation>
    <scope>NUCLEOTIDE SEQUENCE [LARGE SCALE GENOMIC DNA]</scope>
    <source>
        <strain evidence="8 9">AQ6-296</strain>
    </source>
</reference>
<feature type="transmembrane region" description="Helical" evidence="6">
    <location>
        <begin position="99"/>
        <end position="118"/>
    </location>
</feature>
<evidence type="ECO:0000256" key="6">
    <source>
        <dbReference type="SAM" id="Phobius"/>
    </source>
</evidence>
<evidence type="ECO:0000256" key="2">
    <source>
        <dbReference type="ARBA" id="ARBA00022475"/>
    </source>
</evidence>
<keyword evidence="4 6" id="KW-1133">Transmembrane helix</keyword>
<sequence length="139" mass="15777">MNNPTPPPLLHLRLAAGIYDFFPLLPIWFFSAAACLLATNGTLDYHAWWYRTVMLLVTAAYFVISWNRGGQTIGLKAWRLRVSRADGSRLNLPRATLRFFVALVSLFACGLGFFWALLDPQRRTWHDIAAGTVVQRLPK</sequence>
<dbReference type="GO" id="GO:0005886">
    <property type="term" value="C:plasma membrane"/>
    <property type="evidence" value="ECO:0007669"/>
    <property type="project" value="UniProtKB-SubCell"/>
</dbReference>
<keyword evidence="9" id="KW-1185">Reference proteome</keyword>
<dbReference type="OrthoDB" id="9793824at2"/>
<dbReference type="Pfam" id="PF06271">
    <property type="entry name" value="RDD"/>
    <property type="match status" value="1"/>
</dbReference>
<evidence type="ECO:0000313" key="9">
    <source>
        <dbReference type="Proteomes" id="UP000291562"/>
    </source>
</evidence>
<accession>A0A411HMV4</accession>
<keyword evidence="3 6" id="KW-0812">Transmembrane</keyword>
<evidence type="ECO:0000256" key="5">
    <source>
        <dbReference type="ARBA" id="ARBA00023136"/>
    </source>
</evidence>